<sequence length="26" mass="2817">MLSNGLHVVGSQRVLEVSEYVENSLG</sequence>
<name>A0A383A4K6_9ZZZZ</name>
<gene>
    <name evidence="1" type="ORF">METZ01_LOCUS455556</name>
</gene>
<organism evidence="1">
    <name type="scientific">marine metagenome</name>
    <dbReference type="NCBI Taxonomy" id="408172"/>
    <lineage>
        <taxon>unclassified sequences</taxon>
        <taxon>metagenomes</taxon>
        <taxon>ecological metagenomes</taxon>
    </lineage>
</organism>
<reference evidence="1" key="1">
    <citation type="submission" date="2018-05" db="EMBL/GenBank/DDBJ databases">
        <authorList>
            <person name="Lanie J.A."/>
            <person name="Ng W.-L."/>
            <person name="Kazmierczak K.M."/>
            <person name="Andrzejewski T.M."/>
            <person name="Davidsen T.M."/>
            <person name="Wayne K.J."/>
            <person name="Tettelin H."/>
            <person name="Glass J.I."/>
            <person name="Rusch D."/>
            <person name="Podicherti R."/>
            <person name="Tsui H.-C.T."/>
            <person name="Winkler M.E."/>
        </authorList>
    </citation>
    <scope>NUCLEOTIDE SEQUENCE</scope>
</reference>
<dbReference type="AlphaFoldDB" id="A0A383A4K6"/>
<dbReference type="EMBL" id="UINC01189151">
    <property type="protein sequence ID" value="SVE02702.1"/>
    <property type="molecule type" value="Genomic_DNA"/>
</dbReference>
<feature type="non-terminal residue" evidence="1">
    <location>
        <position position="26"/>
    </location>
</feature>
<protein>
    <submittedName>
        <fullName evidence="1">Uncharacterized protein</fullName>
    </submittedName>
</protein>
<proteinExistence type="predicted"/>
<evidence type="ECO:0000313" key="1">
    <source>
        <dbReference type="EMBL" id="SVE02702.1"/>
    </source>
</evidence>
<accession>A0A383A4K6</accession>